<dbReference type="AlphaFoldDB" id="A0A0A9ASF9"/>
<accession>A0A0A9ASF9</accession>
<reference evidence="2" key="1">
    <citation type="submission" date="2014-09" db="EMBL/GenBank/DDBJ databases">
        <authorList>
            <person name="Magalhaes I.L.F."/>
            <person name="Oliveira U."/>
            <person name="Santos F.R."/>
            <person name="Vidigal T.H.D.A."/>
            <person name="Brescovit A.D."/>
            <person name="Santos A.J."/>
        </authorList>
    </citation>
    <scope>NUCLEOTIDE SEQUENCE</scope>
    <source>
        <tissue evidence="2">Shoot tissue taken approximately 20 cm above the soil surface</tissue>
    </source>
</reference>
<name>A0A0A9ASF9_ARUDO</name>
<evidence type="ECO:0000313" key="2">
    <source>
        <dbReference type="EMBL" id="JAD51860.1"/>
    </source>
</evidence>
<feature type="compositionally biased region" description="Basic residues" evidence="1">
    <location>
        <begin position="10"/>
        <end position="21"/>
    </location>
</feature>
<sequence>MSRTPSTHPRTPHRRARIPKA</sequence>
<protein>
    <submittedName>
        <fullName evidence="2">Uncharacterized protein</fullName>
    </submittedName>
</protein>
<reference evidence="2" key="2">
    <citation type="journal article" date="2015" name="Data Brief">
        <title>Shoot transcriptome of the giant reed, Arundo donax.</title>
        <authorList>
            <person name="Barrero R.A."/>
            <person name="Guerrero F.D."/>
            <person name="Moolhuijzen P."/>
            <person name="Goolsby J.A."/>
            <person name="Tidwell J."/>
            <person name="Bellgard S.E."/>
            <person name="Bellgard M.I."/>
        </authorList>
    </citation>
    <scope>NUCLEOTIDE SEQUENCE</scope>
    <source>
        <tissue evidence="2">Shoot tissue taken approximately 20 cm above the soil surface</tissue>
    </source>
</reference>
<organism evidence="2">
    <name type="scientific">Arundo donax</name>
    <name type="common">Giant reed</name>
    <name type="synonym">Donax arundinaceus</name>
    <dbReference type="NCBI Taxonomy" id="35708"/>
    <lineage>
        <taxon>Eukaryota</taxon>
        <taxon>Viridiplantae</taxon>
        <taxon>Streptophyta</taxon>
        <taxon>Embryophyta</taxon>
        <taxon>Tracheophyta</taxon>
        <taxon>Spermatophyta</taxon>
        <taxon>Magnoliopsida</taxon>
        <taxon>Liliopsida</taxon>
        <taxon>Poales</taxon>
        <taxon>Poaceae</taxon>
        <taxon>PACMAD clade</taxon>
        <taxon>Arundinoideae</taxon>
        <taxon>Arundineae</taxon>
        <taxon>Arundo</taxon>
    </lineage>
</organism>
<proteinExistence type="predicted"/>
<feature type="region of interest" description="Disordered" evidence="1">
    <location>
        <begin position="1"/>
        <end position="21"/>
    </location>
</feature>
<dbReference type="EMBL" id="GBRH01246035">
    <property type="protein sequence ID" value="JAD51860.1"/>
    <property type="molecule type" value="Transcribed_RNA"/>
</dbReference>
<evidence type="ECO:0000256" key="1">
    <source>
        <dbReference type="SAM" id="MobiDB-lite"/>
    </source>
</evidence>